<organism evidence="1 2">
    <name type="scientific">Microcella frigidaquae</name>
    <dbReference type="NCBI Taxonomy" id="424758"/>
    <lineage>
        <taxon>Bacteria</taxon>
        <taxon>Bacillati</taxon>
        <taxon>Actinomycetota</taxon>
        <taxon>Actinomycetes</taxon>
        <taxon>Micrococcales</taxon>
        <taxon>Microbacteriaceae</taxon>
        <taxon>Microcella</taxon>
    </lineage>
</organism>
<reference evidence="1 2" key="1">
    <citation type="submission" date="2020-08" db="EMBL/GenBank/DDBJ databases">
        <title>Sequencing the genomes of 1000 actinobacteria strains.</title>
        <authorList>
            <person name="Klenk H.-P."/>
        </authorList>
    </citation>
    <scope>NUCLEOTIDE SEQUENCE [LARGE SCALE GENOMIC DNA]</scope>
    <source>
        <strain evidence="1 2">DSM 23889</strain>
    </source>
</reference>
<dbReference type="EMBL" id="JACHBS010000001">
    <property type="protein sequence ID" value="MBB5617229.1"/>
    <property type="molecule type" value="Genomic_DNA"/>
</dbReference>
<dbReference type="Proteomes" id="UP000552883">
    <property type="component" value="Unassembled WGS sequence"/>
</dbReference>
<name>A0A840XMT8_9MICO</name>
<protein>
    <submittedName>
        <fullName evidence="1">Uncharacterized protein</fullName>
    </submittedName>
</protein>
<gene>
    <name evidence="1" type="ORF">BJ959_000725</name>
</gene>
<dbReference type="AlphaFoldDB" id="A0A840XMT8"/>
<accession>A0A840XMT8</accession>
<sequence>MSPAERHEAKLRDLVETAGFELAVSLDAPGRFRIVEIVDGEFSTVAWASTSARGFDVVFPSTQARATTPTELVDQLEKWKEAR</sequence>
<dbReference type="OrthoDB" id="9922554at2"/>
<comment type="caution">
    <text evidence="1">The sequence shown here is derived from an EMBL/GenBank/DDBJ whole genome shotgun (WGS) entry which is preliminary data.</text>
</comment>
<evidence type="ECO:0000313" key="1">
    <source>
        <dbReference type="EMBL" id="MBB5617229.1"/>
    </source>
</evidence>
<keyword evidence="2" id="KW-1185">Reference proteome</keyword>
<dbReference type="RefSeq" id="WP_153982532.1">
    <property type="nucleotide sequence ID" value="NZ_BAAANZ010000009.1"/>
</dbReference>
<evidence type="ECO:0000313" key="2">
    <source>
        <dbReference type="Proteomes" id="UP000552883"/>
    </source>
</evidence>
<proteinExistence type="predicted"/>